<dbReference type="PIRSF" id="PIRSF036630">
    <property type="entry name" value="UCP036630"/>
    <property type="match status" value="1"/>
</dbReference>
<protein>
    <recommendedName>
        <fullName evidence="7">DUF521 domain protein</fullName>
    </recommendedName>
</protein>
<dbReference type="Pfam" id="PF04412">
    <property type="entry name" value="AcnX"/>
    <property type="match status" value="1"/>
</dbReference>
<dbReference type="InterPro" id="IPR002840">
    <property type="entry name" value="PMDh-S-like_dom"/>
</dbReference>
<reference evidence="5" key="2">
    <citation type="submission" date="2021-02" db="EMBL/GenBank/DDBJ databases">
        <title>Aspergillus chevalieri M1 genome sequence.</title>
        <authorList>
            <person name="Kadooka C."/>
            <person name="Mori K."/>
            <person name="Futagami T."/>
        </authorList>
    </citation>
    <scope>NUCLEOTIDE SEQUENCE</scope>
    <source>
        <strain evidence="5">M1</strain>
    </source>
</reference>
<dbReference type="GO" id="GO:0016829">
    <property type="term" value="F:lyase activity"/>
    <property type="evidence" value="ECO:0007669"/>
    <property type="project" value="UniProtKB-KW"/>
</dbReference>
<dbReference type="PANTHER" id="PTHR36577">
    <property type="entry name" value="DUF521 DOMAIN PROTEIN (AFU_ORTHOLOGUE AFUA_6G00490)"/>
    <property type="match status" value="1"/>
</dbReference>
<dbReference type="KEGG" id="ache:ACHE_30838S"/>
<dbReference type="CDD" id="cd01355">
    <property type="entry name" value="AcnX"/>
    <property type="match status" value="1"/>
</dbReference>
<accession>A0A7R7VLE4</accession>
<reference evidence="5" key="1">
    <citation type="submission" date="2021-01" db="EMBL/GenBank/DDBJ databases">
        <authorList>
            <consortium name="Aspergillus chevalieri M1 genome sequencing consortium"/>
            <person name="Kazuki M."/>
            <person name="Futagami T."/>
        </authorList>
    </citation>
    <scope>NUCLEOTIDE SEQUENCE</scope>
    <source>
        <strain evidence="5">M1</strain>
    </source>
</reference>
<dbReference type="InterPro" id="IPR007506">
    <property type="entry name" value="PMDh-L-like_dom"/>
</dbReference>
<dbReference type="Proteomes" id="UP000637239">
    <property type="component" value="Chromosome 3"/>
</dbReference>
<name>A0A7R7VLE4_ASPCH</name>
<dbReference type="Gene3D" id="3.50.30.10">
    <property type="entry name" value="Phosphohistidine domain"/>
    <property type="match status" value="1"/>
</dbReference>
<dbReference type="RefSeq" id="XP_043135373.1">
    <property type="nucleotide sequence ID" value="XM_043277500.1"/>
</dbReference>
<keyword evidence="2" id="KW-0456">Lyase</keyword>
<evidence type="ECO:0000313" key="6">
    <source>
        <dbReference type="Proteomes" id="UP000637239"/>
    </source>
</evidence>
<dbReference type="EMBL" id="AP024418">
    <property type="protein sequence ID" value="BCR86851.1"/>
    <property type="molecule type" value="Genomic_DNA"/>
</dbReference>
<keyword evidence="1" id="KW-0408">Iron</keyword>
<proteinExistence type="predicted"/>
<dbReference type="InterPro" id="IPR012047">
    <property type="entry name" value="AcnX"/>
</dbReference>
<keyword evidence="6" id="KW-1185">Reference proteome</keyword>
<evidence type="ECO:0008006" key="7">
    <source>
        <dbReference type="Google" id="ProtNLM"/>
    </source>
</evidence>
<evidence type="ECO:0000259" key="3">
    <source>
        <dbReference type="Pfam" id="PF01989"/>
    </source>
</evidence>
<dbReference type="CDD" id="cd01356">
    <property type="entry name" value="AcnX_swivel"/>
    <property type="match status" value="1"/>
</dbReference>
<feature type="domain" description="Phosphomevalonate dehydratase large subunit-like" evidence="4">
    <location>
        <begin position="165"/>
        <end position="571"/>
    </location>
</feature>
<evidence type="ECO:0000313" key="5">
    <source>
        <dbReference type="EMBL" id="BCR86851.1"/>
    </source>
</evidence>
<feature type="domain" description="Phosphomevalonate dehydratase small subunit-like" evidence="3">
    <location>
        <begin position="27"/>
        <end position="112"/>
    </location>
</feature>
<evidence type="ECO:0000256" key="2">
    <source>
        <dbReference type="ARBA" id="ARBA00023239"/>
    </source>
</evidence>
<dbReference type="SUPFAM" id="SSF52016">
    <property type="entry name" value="LeuD/IlvD-like"/>
    <property type="match status" value="1"/>
</dbReference>
<evidence type="ECO:0000256" key="1">
    <source>
        <dbReference type="ARBA" id="ARBA00023004"/>
    </source>
</evidence>
<dbReference type="Pfam" id="PF01989">
    <property type="entry name" value="AcnX_swivel_put"/>
    <property type="match status" value="1"/>
</dbReference>
<evidence type="ECO:0000259" key="4">
    <source>
        <dbReference type="Pfam" id="PF04412"/>
    </source>
</evidence>
<sequence length="587" mass="62997">MSPSTFQGAAYVQGKASGRLLASNIELSFWGGINPQTGEIIDRHHTLSGQFLQDTILAIPGGRGSCSGSGVMLELLLNDKGPNAILFERREDILTLGVMIAEEVFGKSIPVVMLGPEGFREVLGLDGRFVHVVNGRVYSDESLVNLDKHTLETGAIQSLPLASDLELSDIDRAFLDGAYGEAARVSMRIILRMADLLGTRKLMDITQVHVDGCIYTGPGCLIFAEKLRDWGGKVRVPTSLNSISIDQKRWRVQGIDPVFGEAAERLADTYISMGARPTFTCAPYQLESAPKFGEQVAWAESNAAVYANSVLGAKTMKYPDFLDISIALTGRAPKGGPHVKANRLASVIVTVTGVPGAVKIDDSFYPLLGYHVGAISPCQIPVVVGIESFSPCKDDLRAFGAAFATMSSAPMFHIVGATPEATSLDAVINEKFHPRSIEINLKQLAESWNQLNSASHPQPVDLVSLGNPHFSLTETRKLAELCRGRAKDKNIAITVTCGRSAYGIASQAGLVEELEAFGVQFITDTCWCMITEPIIPPSTGAIMTNSGKYAHYGPGLTGRPFYFRSLARCVEAACGGCIADVPGWLSG</sequence>
<gene>
    <name evidence="5" type="ORF">ACHE_30838S</name>
</gene>
<organism evidence="5 6">
    <name type="scientific">Aspergillus chevalieri</name>
    <name type="common">Eurotium chevalieri</name>
    <dbReference type="NCBI Taxonomy" id="182096"/>
    <lineage>
        <taxon>Eukaryota</taxon>
        <taxon>Fungi</taxon>
        <taxon>Dikarya</taxon>
        <taxon>Ascomycota</taxon>
        <taxon>Pezizomycotina</taxon>
        <taxon>Eurotiomycetes</taxon>
        <taxon>Eurotiomycetidae</taxon>
        <taxon>Eurotiales</taxon>
        <taxon>Aspergillaceae</taxon>
        <taxon>Aspergillus</taxon>
        <taxon>Aspergillus subgen. Aspergillus</taxon>
    </lineage>
</organism>
<dbReference type="GeneID" id="66981210"/>
<dbReference type="PANTHER" id="PTHR36577:SF3">
    <property type="entry name" value="DUF521 DOMAIN PROTEIN (AFU_ORTHOLOGUE AFUA_6G00490)"/>
    <property type="match status" value="1"/>
</dbReference>
<dbReference type="AlphaFoldDB" id="A0A7R7VLE4"/>